<feature type="non-terminal residue" evidence="1">
    <location>
        <position position="144"/>
    </location>
</feature>
<reference evidence="2" key="1">
    <citation type="journal article" date="2014" name="Proc. Natl. Acad. Sci. U.S.A.">
        <title>Extensive sampling of basidiomycete genomes demonstrates inadequacy of the white-rot/brown-rot paradigm for wood decay fungi.</title>
        <authorList>
            <person name="Riley R."/>
            <person name="Salamov A.A."/>
            <person name="Brown D.W."/>
            <person name="Nagy L.G."/>
            <person name="Floudas D."/>
            <person name="Held B.W."/>
            <person name="Levasseur A."/>
            <person name="Lombard V."/>
            <person name="Morin E."/>
            <person name="Otillar R."/>
            <person name="Lindquist E.A."/>
            <person name="Sun H."/>
            <person name="LaButti K.M."/>
            <person name="Schmutz J."/>
            <person name="Jabbour D."/>
            <person name="Luo H."/>
            <person name="Baker S.E."/>
            <person name="Pisabarro A.G."/>
            <person name="Walton J.D."/>
            <person name="Blanchette R.A."/>
            <person name="Henrissat B."/>
            <person name="Martin F."/>
            <person name="Cullen D."/>
            <person name="Hibbett D.S."/>
            <person name="Grigoriev I.V."/>
        </authorList>
    </citation>
    <scope>NUCLEOTIDE SEQUENCE [LARGE SCALE GENOMIC DNA]</scope>
    <source>
        <strain evidence="2">PC15</strain>
    </source>
</reference>
<name>A0A067N3J8_PLEO1</name>
<protein>
    <submittedName>
        <fullName evidence="1">Uncharacterized protein</fullName>
    </submittedName>
</protein>
<evidence type="ECO:0000313" key="1">
    <source>
        <dbReference type="EMBL" id="KDQ22419.1"/>
    </source>
</evidence>
<dbReference type="AlphaFoldDB" id="A0A067N3J8"/>
<dbReference type="InParanoid" id="A0A067N3J8"/>
<dbReference type="VEuPathDB" id="FungiDB:PLEOSDRAFT_1090965"/>
<evidence type="ECO:0000313" key="2">
    <source>
        <dbReference type="Proteomes" id="UP000027073"/>
    </source>
</evidence>
<dbReference type="Proteomes" id="UP000027073">
    <property type="component" value="Unassembled WGS sequence"/>
</dbReference>
<proteinExistence type="predicted"/>
<gene>
    <name evidence="1" type="ORF">PLEOSDRAFT_1090965</name>
</gene>
<dbReference type="HOGENOM" id="CLU_1801105_0_0_1"/>
<organism evidence="1 2">
    <name type="scientific">Pleurotus ostreatus (strain PC15)</name>
    <name type="common">Oyster mushroom</name>
    <dbReference type="NCBI Taxonomy" id="1137138"/>
    <lineage>
        <taxon>Eukaryota</taxon>
        <taxon>Fungi</taxon>
        <taxon>Dikarya</taxon>
        <taxon>Basidiomycota</taxon>
        <taxon>Agaricomycotina</taxon>
        <taxon>Agaricomycetes</taxon>
        <taxon>Agaricomycetidae</taxon>
        <taxon>Agaricales</taxon>
        <taxon>Pleurotineae</taxon>
        <taxon>Pleurotaceae</taxon>
        <taxon>Pleurotus</taxon>
    </lineage>
</organism>
<accession>A0A067N3J8</accession>
<sequence length="144" mass="14404">MMEVTEVTTGEADDGMDTTDETMEEAGVTTTAGADVEMGNAGTDDAPTVTVTVEKMMAVTVVTPPAGVVEAGAGAAVTELMIVTGWGVDTTAGEVAEIDAETEVLTVTVVCGSTLTAGVSTATTEVVSGTGTIATEVSPNWRLL</sequence>
<dbReference type="EMBL" id="KL198014">
    <property type="protein sequence ID" value="KDQ22419.1"/>
    <property type="molecule type" value="Genomic_DNA"/>
</dbReference>